<protein>
    <submittedName>
        <fullName evidence="4">Glycosyltransferase family 1 protein</fullName>
    </submittedName>
</protein>
<keyword evidence="5" id="KW-1185">Reference proteome</keyword>
<dbReference type="Proteomes" id="UP001384579">
    <property type="component" value="Unassembled WGS sequence"/>
</dbReference>
<gene>
    <name evidence="4" type="ORF">WMG39_06260</name>
</gene>
<evidence type="ECO:0000259" key="3">
    <source>
        <dbReference type="Pfam" id="PF13439"/>
    </source>
</evidence>
<name>A0ABU8YJG7_9CYAN</name>
<dbReference type="EMBL" id="JBBLXS010000052">
    <property type="protein sequence ID" value="MEK0184456.1"/>
    <property type="molecule type" value="Genomic_DNA"/>
</dbReference>
<dbReference type="PANTHER" id="PTHR46401">
    <property type="entry name" value="GLYCOSYLTRANSFERASE WBBK-RELATED"/>
    <property type="match status" value="1"/>
</dbReference>
<feature type="domain" description="Glycosyltransferase subfamily 4-like N-terminal" evidence="3">
    <location>
        <begin position="18"/>
        <end position="169"/>
    </location>
</feature>
<accession>A0ABU8YJG7</accession>
<keyword evidence="1" id="KW-0808">Transferase</keyword>
<evidence type="ECO:0000256" key="1">
    <source>
        <dbReference type="ARBA" id="ARBA00022679"/>
    </source>
</evidence>
<dbReference type="Gene3D" id="3.40.50.2000">
    <property type="entry name" value="Glycogen Phosphorylase B"/>
    <property type="match status" value="2"/>
</dbReference>
<evidence type="ECO:0000313" key="5">
    <source>
        <dbReference type="Proteomes" id="UP001384579"/>
    </source>
</evidence>
<dbReference type="PANTHER" id="PTHR46401:SF2">
    <property type="entry name" value="GLYCOSYLTRANSFERASE WBBK-RELATED"/>
    <property type="match status" value="1"/>
</dbReference>
<comment type="caution">
    <text evidence="4">The sequence shown here is derived from an EMBL/GenBank/DDBJ whole genome shotgun (WGS) entry which is preliminary data.</text>
</comment>
<dbReference type="Pfam" id="PF13439">
    <property type="entry name" value="Glyco_transf_4"/>
    <property type="match status" value="1"/>
</dbReference>
<dbReference type="Pfam" id="PF00534">
    <property type="entry name" value="Glycos_transf_1"/>
    <property type="match status" value="1"/>
</dbReference>
<organism evidence="4 5">
    <name type="scientific">Microcoleus anatoxicus PTRS2</name>
    <dbReference type="NCBI Taxonomy" id="2705321"/>
    <lineage>
        <taxon>Bacteria</taxon>
        <taxon>Bacillati</taxon>
        <taxon>Cyanobacteriota</taxon>
        <taxon>Cyanophyceae</taxon>
        <taxon>Oscillatoriophycideae</taxon>
        <taxon>Oscillatoriales</taxon>
        <taxon>Microcoleaceae</taxon>
        <taxon>Microcoleus</taxon>
        <taxon>Microcoleus anatoxicus</taxon>
    </lineage>
</organism>
<dbReference type="SUPFAM" id="SSF53756">
    <property type="entry name" value="UDP-Glycosyltransferase/glycogen phosphorylase"/>
    <property type="match status" value="1"/>
</dbReference>
<feature type="domain" description="Glycosyl transferase family 1" evidence="2">
    <location>
        <begin position="181"/>
        <end position="331"/>
    </location>
</feature>
<dbReference type="InterPro" id="IPR028098">
    <property type="entry name" value="Glyco_trans_4-like_N"/>
</dbReference>
<dbReference type="CDD" id="cd03809">
    <property type="entry name" value="GT4_MtfB-like"/>
    <property type="match status" value="1"/>
</dbReference>
<proteinExistence type="predicted"/>
<evidence type="ECO:0000313" key="4">
    <source>
        <dbReference type="EMBL" id="MEK0184456.1"/>
    </source>
</evidence>
<sequence>MSNSLLINLSFLTPQPTGIGTYAANLFPQLEKLEPTLLSSQQIEDYTCYQIPGNLTPDSGSKGQINRILWTQFNLPKIYQKLHSSLIFSPIPEAPLYSGCRYIVTVHDLIPLRFPQKFSRLTAYFRYYIPQVLRQAEHIICDSQATVEDVAQFYQIPTKKMTAIPLACDRLNFRYLDLPVKNYFLYTGRHDPYKNLERLIAAFASLGDRANYELWLSGPSNAYTPKLIAQVAELGLESAIKFLGYVPYDRLPILMNQAIALVFPTLWEGFGLPILEAMACGTPVITSNLSSMPEVSSDAALLVNPYNIGEIAAAMQALATDSKLRSHLKTASLARAEQFSWNKTGEATANILQKHL</sequence>
<reference evidence="4 5" key="1">
    <citation type="journal article" date="2020" name="Harmful Algae">
        <title>Molecular and morphological characterization of a novel dihydroanatoxin-a producing Microcoleus species (cyanobacteria) from the Russian River, California, USA.</title>
        <authorList>
            <person name="Conklin K.Y."/>
            <person name="Stancheva R."/>
            <person name="Otten T.G."/>
            <person name="Fadness R."/>
            <person name="Boyer G.L."/>
            <person name="Read B."/>
            <person name="Zhang X."/>
            <person name="Sheath R.G."/>
        </authorList>
    </citation>
    <scope>NUCLEOTIDE SEQUENCE [LARGE SCALE GENOMIC DNA]</scope>
    <source>
        <strain evidence="4 5">PTRS2</strain>
    </source>
</reference>
<evidence type="ECO:0000259" key="2">
    <source>
        <dbReference type="Pfam" id="PF00534"/>
    </source>
</evidence>
<dbReference type="InterPro" id="IPR001296">
    <property type="entry name" value="Glyco_trans_1"/>
</dbReference>
<dbReference type="RefSeq" id="WP_340523529.1">
    <property type="nucleotide sequence ID" value="NZ_JBBLXS010000052.1"/>
</dbReference>